<keyword evidence="2" id="KW-0472">Membrane</keyword>
<proteinExistence type="predicted"/>
<comment type="caution">
    <text evidence="3">The sequence shown here is derived from an EMBL/GenBank/DDBJ whole genome shotgun (WGS) entry which is preliminary data.</text>
</comment>
<organism evidence="3 4">
    <name type="scientific">Prauserella muralis</name>
    <dbReference type="NCBI Taxonomy" id="588067"/>
    <lineage>
        <taxon>Bacteria</taxon>
        <taxon>Bacillati</taxon>
        <taxon>Actinomycetota</taxon>
        <taxon>Actinomycetes</taxon>
        <taxon>Pseudonocardiales</taxon>
        <taxon>Pseudonocardiaceae</taxon>
        <taxon>Prauserella</taxon>
    </lineage>
</organism>
<protein>
    <submittedName>
        <fullName evidence="3">Uncharacterized protein</fullName>
    </submittedName>
</protein>
<dbReference type="Proteomes" id="UP000249915">
    <property type="component" value="Unassembled WGS sequence"/>
</dbReference>
<evidence type="ECO:0000256" key="2">
    <source>
        <dbReference type="SAM" id="Phobius"/>
    </source>
</evidence>
<keyword evidence="4" id="KW-1185">Reference proteome</keyword>
<feature type="compositionally biased region" description="Polar residues" evidence="1">
    <location>
        <begin position="156"/>
        <end position="167"/>
    </location>
</feature>
<name>A0A2V4BQK3_9PSEU</name>
<feature type="compositionally biased region" description="Polar residues" evidence="1">
    <location>
        <begin position="132"/>
        <end position="147"/>
    </location>
</feature>
<reference evidence="3 4" key="1">
    <citation type="submission" date="2016-07" db="EMBL/GenBank/DDBJ databases">
        <title>Draft genome sequence of Prauserella muralis DSM 45305, isolated from a mould-covered wall in an indoor environment.</title>
        <authorList>
            <person name="Ruckert C."/>
            <person name="Albersmeier A."/>
            <person name="Jiang C.-L."/>
            <person name="Jiang Y."/>
            <person name="Kalinowski J."/>
            <person name="Schneider O."/>
            <person name="Winkler A."/>
            <person name="Zotchev S.B."/>
        </authorList>
    </citation>
    <scope>NUCLEOTIDE SEQUENCE [LARGE SCALE GENOMIC DNA]</scope>
    <source>
        <strain evidence="3 4">DSM 45305</strain>
    </source>
</reference>
<feature type="region of interest" description="Disordered" evidence="1">
    <location>
        <begin position="110"/>
        <end position="214"/>
    </location>
</feature>
<feature type="transmembrane region" description="Helical" evidence="2">
    <location>
        <begin position="76"/>
        <end position="99"/>
    </location>
</feature>
<keyword evidence="2" id="KW-1133">Transmembrane helix</keyword>
<feature type="region of interest" description="Disordered" evidence="1">
    <location>
        <begin position="1"/>
        <end position="45"/>
    </location>
</feature>
<evidence type="ECO:0000256" key="1">
    <source>
        <dbReference type="SAM" id="MobiDB-lite"/>
    </source>
</evidence>
<dbReference type="AlphaFoldDB" id="A0A2V4BQK3"/>
<evidence type="ECO:0000313" key="3">
    <source>
        <dbReference type="EMBL" id="PXY32813.1"/>
    </source>
</evidence>
<feature type="compositionally biased region" description="Low complexity" evidence="1">
    <location>
        <begin position="181"/>
        <end position="197"/>
    </location>
</feature>
<dbReference type="EMBL" id="MASW01000001">
    <property type="protein sequence ID" value="PXY32813.1"/>
    <property type="molecule type" value="Genomic_DNA"/>
</dbReference>
<sequence length="317" mass="33135">MAATTGELPVPAQPAPIGEQTTVRRRKVSLTAPPASARPAEDDEERVYVAPPDGLGKFDLGSVPASVTPPRSWRKAAWFASLSSGFVVVALLVAGTVLVGQPVDDRQAIGGWTDRHGGVAPTLPNEQYAGDETSSAPESTESGTNPAEDTGRDDASSTGDRLTSPTGQMAAPPVGTGGQPGPSRAPGSPSAPPSSSAEPKKPPVTPARTTKAPGRYVFPQHDADEMGQVSQDFLNTVTEDPAQAHALTTGKLAQEGPEGLRRKYADVAYFEVKHVYIEPNEGYTINTVEVTHPDGSTTEETCKLVFGEDTKIADDGK</sequence>
<accession>A0A2V4BQK3</accession>
<keyword evidence="2" id="KW-0812">Transmembrane</keyword>
<gene>
    <name evidence="3" type="ORF">BAY60_08265</name>
</gene>
<evidence type="ECO:0000313" key="4">
    <source>
        <dbReference type="Proteomes" id="UP000249915"/>
    </source>
</evidence>